<gene>
    <name evidence="1" type="ORF">ANN_01252</name>
</gene>
<reference evidence="1 2" key="1">
    <citation type="journal article" date="2022" name="Allergy">
        <title>Genome assembly and annotation of Periplaneta americana reveal a comprehensive cockroach allergen profile.</title>
        <authorList>
            <person name="Wang L."/>
            <person name="Xiong Q."/>
            <person name="Saelim N."/>
            <person name="Wang L."/>
            <person name="Nong W."/>
            <person name="Wan A.T."/>
            <person name="Shi M."/>
            <person name="Liu X."/>
            <person name="Cao Q."/>
            <person name="Hui J.H.L."/>
            <person name="Sookrung N."/>
            <person name="Leung T.F."/>
            <person name="Tungtrongchitr A."/>
            <person name="Tsui S.K.W."/>
        </authorList>
    </citation>
    <scope>NUCLEOTIDE SEQUENCE [LARGE SCALE GENOMIC DNA]</scope>
    <source>
        <strain evidence="1">PWHHKU_190912</strain>
    </source>
</reference>
<sequence length="126" mass="14224">MVQINGGKLQTLPPSQRLAYDLARETLLLEDLNTRLQLPATNAETKLRKIREEKRTEIWTDFYSTDAMTNRSWTGPNIKLRSVITRLAVHGFHHKLCAFVARPDRSAAALALDWMKIGAPAARVAL</sequence>
<protein>
    <submittedName>
        <fullName evidence="1">Uncharacterized protein</fullName>
    </submittedName>
</protein>
<proteinExistence type="predicted"/>
<evidence type="ECO:0000313" key="2">
    <source>
        <dbReference type="Proteomes" id="UP001148838"/>
    </source>
</evidence>
<name>A0ABQ8TT22_PERAM</name>
<accession>A0ABQ8TT22</accession>
<keyword evidence="2" id="KW-1185">Reference proteome</keyword>
<organism evidence="1 2">
    <name type="scientific">Periplaneta americana</name>
    <name type="common">American cockroach</name>
    <name type="synonym">Blatta americana</name>
    <dbReference type="NCBI Taxonomy" id="6978"/>
    <lineage>
        <taxon>Eukaryota</taxon>
        <taxon>Metazoa</taxon>
        <taxon>Ecdysozoa</taxon>
        <taxon>Arthropoda</taxon>
        <taxon>Hexapoda</taxon>
        <taxon>Insecta</taxon>
        <taxon>Pterygota</taxon>
        <taxon>Neoptera</taxon>
        <taxon>Polyneoptera</taxon>
        <taxon>Dictyoptera</taxon>
        <taxon>Blattodea</taxon>
        <taxon>Blattoidea</taxon>
        <taxon>Blattidae</taxon>
        <taxon>Blattinae</taxon>
        <taxon>Periplaneta</taxon>
    </lineage>
</organism>
<dbReference type="Proteomes" id="UP001148838">
    <property type="component" value="Unassembled WGS sequence"/>
</dbReference>
<comment type="caution">
    <text evidence="1">The sequence shown here is derived from an EMBL/GenBank/DDBJ whole genome shotgun (WGS) entry which is preliminary data.</text>
</comment>
<evidence type="ECO:0000313" key="1">
    <source>
        <dbReference type="EMBL" id="KAJ4449846.1"/>
    </source>
</evidence>
<dbReference type="EMBL" id="JAJSOF020000003">
    <property type="protein sequence ID" value="KAJ4449846.1"/>
    <property type="molecule type" value="Genomic_DNA"/>
</dbReference>